<accession>A0A7D9JDJ7</accession>
<name>A0A7D9JDJ7_PARCT</name>
<reference evidence="1" key="1">
    <citation type="submission" date="2020-04" db="EMBL/GenBank/DDBJ databases">
        <authorList>
            <person name="Alioto T."/>
            <person name="Alioto T."/>
            <person name="Gomez Garrido J."/>
        </authorList>
    </citation>
    <scope>NUCLEOTIDE SEQUENCE</scope>
    <source>
        <strain evidence="1">A484AB</strain>
    </source>
</reference>
<protein>
    <submittedName>
        <fullName evidence="1">Uncharacterized protein</fullName>
    </submittedName>
</protein>
<gene>
    <name evidence="1" type="ORF">PACLA_8A044358</name>
</gene>
<dbReference type="OrthoDB" id="6010935at2759"/>
<dbReference type="AlphaFoldDB" id="A0A7D9JDJ7"/>
<dbReference type="Proteomes" id="UP001152795">
    <property type="component" value="Unassembled WGS sequence"/>
</dbReference>
<organism evidence="1 2">
    <name type="scientific">Paramuricea clavata</name>
    <name type="common">Red gorgonian</name>
    <name type="synonym">Violescent sea-whip</name>
    <dbReference type="NCBI Taxonomy" id="317549"/>
    <lineage>
        <taxon>Eukaryota</taxon>
        <taxon>Metazoa</taxon>
        <taxon>Cnidaria</taxon>
        <taxon>Anthozoa</taxon>
        <taxon>Octocorallia</taxon>
        <taxon>Malacalcyonacea</taxon>
        <taxon>Plexauridae</taxon>
        <taxon>Paramuricea</taxon>
    </lineage>
</organism>
<evidence type="ECO:0000313" key="1">
    <source>
        <dbReference type="EMBL" id="CAB4027443.1"/>
    </source>
</evidence>
<evidence type="ECO:0000313" key="2">
    <source>
        <dbReference type="Proteomes" id="UP001152795"/>
    </source>
</evidence>
<sequence length="151" mass="17441">MSTIHAFLIKDADPSSSDGDTVHYGPSTNNKIERWWREIYHLLEKFFKRQLLMLLEQGYYDPDCQTDRNTVLCHFHVAIFDCSSTGFELRKQAIDEVAQLSGVMDVGDDYLSQVVRQECERVIPELDNVKPQDAATTFIVLKKYYRNDAGN</sequence>
<keyword evidence="2" id="KW-1185">Reference proteome</keyword>
<comment type="caution">
    <text evidence="1">The sequence shown here is derived from an EMBL/GenBank/DDBJ whole genome shotgun (WGS) entry which is preliminary data.</text>
</comment>
<proteinExistence type="predicted"/>
<dbReference type="EMBL" id="CACRXK020014806">
    <property type="protein sequence ID" value="CAB4027443.1"/>
    <property type="molecule type" value="Genomic_DNA"/>
</dbReference>